<evidence type="ECO:0000313" key="3">
    <source>
        <dbReference type="EMBL" id="CAE0244544.1"/>
    </source>
</evidence>
<evidence type="ECO:0000256" key="1">
    <source>
        <dbReference type="ARBA" id="ARBA00023054"/>
    </source>
</evidence>
<feature type="region of interest" description="Disordered" evidence="2">
    <location>
        <begin position="41"/>
        <end position="68"/>
    </location>
</feature>
<evidence type="ECO:0000313" key="4">
    <source>
        <dbReference type="EMBL" id="CAE0244546.1"/>
    </source>
</evidence>
<dbReference type="PANTHER" id="PTHR32083:SF34">
    <property type="entry name" value="COILED-COIL DOMAIN-CONTAINING PROTEIN 146"/>
    <property type="match status" value="1"/>
</dbReference>
<protein>
    <recommendedName>
        <fullName evidence="5">Coiled-coil domain-containing protein 146</fullName>
    </recommendedName>
</protein>
<keyword evidence="1" id="KW-0175">Coiled coil</keyword>
<dbReference type="AlphaFoldDB" id="A0A7S3D2I3"/>
<dbReference type="EMBL" id="HBIB01010499">
    <property type="protein sequence ID" value="CAE0244546.1"/>
    <property type="molecule type" value="Transcribed_RNA"/>
</dbReference>
<proteinExistence type="predicted"/>
<evidence type="ECO:0008006" key="5">
    <source>
        <dbReference type="Google" id="ProtNLM"/>
    </source>
</evidence>
<gene>
    <name evidence="3" type="ORF">PBIL07802_LOCUS6719</name>
    <name evidence="4" type="ORF">PBIL07802_LOCUS6721</name>
</gene>
<name>A0A7S3D2I3_9EUKA</name>
<accession>A0A7S3D2I3</accession>
<dbReference type="EMBL" id="HBIB01010497">
    <property type="protein sequence ID" value="CAE0244544.1"/>
    <property type="molecule type" value="Transcribed_RNA"/>
</dbReference>
<dbReference type="GO" id="GO:0005856">
    <property type="term" value="C:cytoskeleton"/>
    <property type="evidence" value="ECO:0007669"/>
    <property type="project" value="TreeGrafter"/>
</dbReference>
<sequence length="271" mass="31390">MLKLRQVDLRRDVEATRKLQPKVPELQDEVERLMQEVEKERDLASNLSQALEDPSNEKRWRKLGGKDPDSEECGAKIRELDARLDDKKEQLLEKELILEEVTALSDRLRLQAAEGRMDTLELAKKVNDFQAKIKTVTRKMMATVSELSMYQALAMKLQQEKHEGELILEDARWRLDNDQPPTDDAEKEWFRMENEKLRAVEDRAYRLQRAAMSEVSGQPPQRTAAEQRPNAYIPDELGLPRPYGAHAPFKPTEIGSTMRHIRKPQPQTVVI</sequence>
<dbReference type="PANTHER" id="PTHR32083">
    <property type="entry name" value="CILIA AND FLAGELLA-ASSOCIATED PROTEIN 58-RELATED"/>
    <property type="match status" value="1"/>
</dbReference>
<organism evidence="4">
    <name type="scientific">Palpitomonas bilix</name>
    <dbReference type="NCBI Taxonomy" id="652834"/>
    <lineage>
        <taxon>Eukaryota</taxon>
        <taxon>Eukaryota incertae sedis</taxon>
    </lineage>
</organism>
<reference evidence="4" key="1">
    <citation type="submission" date="2021-01" db="EMBL/GenBank/DDBJ databases">
        <authorList>
            <person name="Corre E."/>
            <person name="Pelletier E."/>
            <person name="Niang G."/>
            <person name="Scheremetjew M."/>
            <person name="Finn R."/>
            <person name="Kale V."/>
            <person name="Holt S."/>
            <person name="Cochrane G."/>
            <person name="Meng A."/>
            <person name="Brown T."/>
            <person name="Cohen L."/>
        </authorList>
    </citation>
    <scope>NUCLEOTIDE SEQUENCE</scope>
    <source>
        <strain evidence="4">NIES-2562</strain>
    </source>
</reference>
<evidence type="ECO:0000256" key="2">
    <source>
        <dbReference type="SAM" id="MobiDB-lite"/>
    </source>
</evidence>